<accession>A0A285S5G4</accession>
<dbReference type="EMBL" id="OBMT01000003">
    <property type="protein sequence ID" value="SOC02155.1"/>
    <property type="molecule type" value="Genomic_DNA"/>
</dbReference>
<dbReference type="Proteomes" id="UP000219111">
    <property type="component" value="Unassembled WGS sequence"/>
</dbReference>
<proteinExistence type="predicted"/>
<dbReference type="Pfam" id="PF25209">
    <property type="entry name" value="Phage_capsid_4"/>
    <property type="match status" value="1"/>
</dbReference>
<reference evidence="2" key="1">
    <citation type="submission" date="2017-08" db="EMBL/GenBank/DDBJ databases">
        <authorList>
            <person name="Varghese N."/>
            <person name="Submissions S."/>
        </authorList>
    </citation>
    <scope>NUCLEOTIDE SEQUENCE [LARGE SCALE GENOMIC DNA]</scope>
    <source>
        <strain evidence="2">JA276</strain>
    </source>
</reference>
<dbReference type="RefSeq" id="WP_097069311.1">
    <property type="nucleotide sequence ID" value="NZ_OBMT01000003.1"/>
</dbReference>
<evidence type="ECO:0000313" key="2">
    <source>
        <dbReference type="Proteomes" id="UP000219111"/>
    </source>
</evidence>
<sequence>MLDKHTTGAAQPTARHLAQMRLAASKAGLPPDQADLMAAHGVSLAAADATAQGLAQVAQMAAPFLHSGRLDAAAMLRISKHALRAGSGIEDPAQIAQAIAKAAGEEAAAIMAANEPNGRTAAPDLARGTASMVSARAGGSPSLADCMADGLLARMMAGHVPTHGREFAQMRLEDLARFESGASRRGARQFMSGLHVSDDFPIALGIASNQLLLNAYVASEGQLKRASREVTASDFRPINTVQVSNGMGLDKVNEAGEFTRGTIAEAGEAFAVETYGKVFALTRQAFVNDDLGVLSNAARLQGTGAALTEAKLFASLLEKNAGLGPTMQDGKTLFHADHGNLAAIGAAPNVTSLTVARTALRRQKGLSGEAIQVQPAFLIVPPELETAAQQLVAAITAASVDQVNPFSEKLEVLVDANLTNAKRWYLSAAPGVPDGMLHAYLDGAKGPQIFTREGFDVDSMEFKVRLDFGCGFADHRAWFMNPGE</sequence>
<dbReference type="AlphaFoldDB" id="A0A285S5G4"/>
<gene>
    <name evidence="1" type="ORF">SAMN05877831_10391</name>
</gene>
<protein>
    <submittedName>
        <fullName evidence="1">Mu-like prophage major head subunit gpT</fullName>
    </submittedName>
</protein>
<organism evidence="1 2">
    <name type="scientific">Rhodobacter maris</name>
    <dbReference type="NCBI Taxonomy" id="446682"/>
    <lineage>
        <taxon>Bacteria</taxon>
        <taxon>Pseudomonadati</taxon>
        <taxon>Pseudomonadota</taxon>
        <taxon>Alphaproteobacteria</taxon>
        <taxon>Rhodobacterales</taxon>
        <taxon>Rhodobacter group</taxon>
        <taxon>Rhodobacter</taxon>
    </lineage>
</organism>
<name>A0A285S5G4_9RHOB</name>
<keyword evidence="2" id="KW-1185">Reference proteome</keyword>
<dbReference type="OrthoDB" id="9806592at2"/>
<evidence type="ECO:0000313" key="1">
    <source>
        <dbReference type="EMBL" id="SOC02155.1"/>
    </source>
</evidence>